<dbReference type="EMBL" id="JAHWGI010001427">
    <property type="protein sequence ID" value="KAK3931683.1"/>
    <property type="molecule type" value="Genomic_DNA"/>
</dbReference>
<proteinExistence type="predicted"/>
<reference evidence="1" key="1">
    <citation type="submission" date="2021-07" db="EMBL/GenBank/DDBJ databases">
        <authorList>
            <person name="Catto M.A."/>
            <person name="Jacobson A."/>
            <person name="Kennedy G."/>
            <person name="Labadie P."/>
            <person name="Hunt B.G."/>
            <person name="Srinivasan R."/>
        </authorList>
    </citation>
    <scope>NUCLEOTIDE SEQUENCE</scope>
    <source>
        <strain evidence="1">PL_HMW_Pooled</strain>
        <tissue evidence="1">Head</tissue>
    </source>
</reference>
<evidence type="ECO:0000313" key="1">
    <source>
        <dbReference type="EMBL" id="KAK3931683.1"/>
    </source>
</evidence>
<sequence>MELLQDRLCCGDTDSVVFVSRPGCPDPPLGPYLGQLSDELEAFGPNSVTINQSCSDIVTFERFKKMVLHGKDPTHIPISVQIARVKGWKIVTRPASKIWKPCLTKRQLTAEQKDTRPYGYQEIDLDEDDEATLQTLMDLAEQ</sequence>
<reference evidence="1" key="2">
    <citation type="journal article" date="2023" name="BMC Genomics">
        <title>Pest status, molecular evolution, and epigenetic factors derived from the genome assembly of Frankliniella fusca, a thysanopteran phytovirus vector.</title>
        <authorList>
            <person name="Catto M.A."/>
            <person name="Labadie P.E."/>
            <person name="Jacobson A.L."/>
            <person name="Kennedy G.G."/>
            <person name="Srinivasan R."/>
            <person name="Hunt B.G."/>
        </authorList>
    </citation>
    <scope>NUCLEOTIDE SEQUENCE</scope>
    <source>
        <strain evidence="1">PL_HMW_Pooled</strain>
    </source>
</reference>
<evidence type="ECO:0000313" key="2">
    <source>
        <dbReference type="Proteomes" id="UP001219518"/>
    </source>
</evidence>
<name>A0AAE1LTP0_9NEOP</name>
<accession>A0AAE1LTP0</accession>
<keyword evidence="2" id="KW-1185">Reference proteome</keyword>
<organism evidence="1 2">
    <name type="scientific">Frankliniella fusca</name>
    <dbReference type="NCBI Taxonomy" id="407009"/>
    <lineage>
        <taxon>Eukaryota</taxon>
        <taxon>Metazoa</taxon>
        <taxon>Ecdysozoa</taxon>
        <taxon>Arthropoda</taxon>
        <taxon>Hexapoda</taxon>
        <taxon>Insecta</taxon>
        <taxon>Pterygota</taxon>
        <taxon>Neoptera</taxon>
        <taxon>Paraneoptera</taxon>
        <taxon>Thysanoptera</taxon>
        <taxon>Terebrantia</taxon>
        <taxon>Thripoidea</taxon>
        <taxon>Thripidae</taxon>
        <taxon>Frankliniella</taxon>
    </lineage>
</organism>
<protein>
    <submittedName>
        <fullName evidence="1">Vacuolar fusion protein CCZ1-like protein</fullName>
    </submittedName>
</protein>
<dbReference type="AlphaFoldDB" id="A0AAE1LTP0"/>
<dbReference type="Proteomes" id="UP001219518">
    <property type="component" value="Unassembled WGS sequence"/>
</dbReference>
<comment type="caution">
    <text evidence="1">The sequence shown here is derived from an EMBL/GenBank/DDBJ whole genome shotgun (WGS) entry which is preliminary data.</text>
</comment>
<gene>
    <name evidence="1" type="ORF">KUF71_007498</name>
</gene>